<proteinExistence type="predicted"/>
<evidence type="ECO:0000313" key="1">
    <source>
        <dbReference type="EMBL" id="TMQ74913.1"/>
    </source>
</evidence>
<dbReference type="Proteomes" id="UP000306324">
    <property type="component" value="Unassembled WGS sequence"/>
</dbReference>
<evidence type="ECO:0000313" key="2">
    <source>
        <dbReference type="Proteomes" id="UP000306324"/>
    </source>
</evidence>
<comment type="caution">
    <text evidence="1">The sequence shown here is derived from an EMBL/GenBank/DDBJ whole genome shotgun (WGS) entry which is preliminary data.</text>
</comment>
<dbReference type="EMBL" id="SWAD01000138">
    <property type="protein sequence ID" value="TMQ74913.1"/>
    <property type="molecule type" value="Genomic_DNA"/>
</dbReference>
<protein>
    <submittedName>
        <fullName evidence="1">Uncharacterized protein</fullName>
    </submittedName>
</protein>
<dbReference type="AlphaFoldDB" id="A0A5S4F2G7"/>
<sequence length="47" mass="5038">MMRSFSVVSNDEANGGCGRTTVQASATMSLMLPPVVSCRDTFQEMPP</sequence>
<keyword evidence="2" id="KW-1185">Reference proteome</keyword>
<organism evidence="1 2">
    <name type="scientific">Candidatus Accumulibacter phosphatis</name>
    <dbReference type="NCBI Taxonomy" id="327160"/>
    <lineage>
        <taxon>Bacteria</taxon>
        <taxon>Pseudomonadati</taxon>
        <taxon>Pseudomonadota</taxon>
        <taxon>Betaproteobacteria</taxon>
        <taxon>Candidatus Accumulibacter</taxon>
    </lineage>
</organism>
<gene>
    <name evidence="1" type="ORF">ACCUM_2487</name>
</gene>
<name>A0A5S4F2G7_9PROT</name>
<reference evidence="1 2" key="1">
    <citation type="submission" date="2019-04" db="EMBL/GenBank/DDBJ databases">
        <title>A novel phosphate-accumulating bacterium identified in bioreactor for phosphate removal from wastewater.</title>
        <authorList>
            <person name="Kotlyarov R.Y."/>
            <person name="Beletsky A.V."/>
            <person name="Kallistova A.Y."/>
            <person name="Dorofeev A.G."/>
            <person name="Nikolaev Y.Y."/>
            <person name="Pimenov N.V."/>
            <person name="Ravin N.V."/>
            <person name="Mardanov A.V."/>
        </authorList>
    </citation>
    <scope>NUCLEOTIDE SEQUENCE [LARGE SCALE GENOMIC DNA]</scope>
    <source>
        <strain evidence="1 2">Bin19</strain>
    </source>
</reference>
<accession>A0A5S4F2G7</accession>